<proteinExistence type="predicted"/>
<dbReference type="RefSeq" id="WP_368653880.1">
    <property type="nucleotide sequence ID" value="NZ_CP162599.1"/>
</dbReference>
<gene>
    <name evidence="1" type="ORF">AB4Y30_02180</name>
</gene>
<organism evidence="1">
    <name type="scientific">Ornithinibacillus sp. 4-3</name>
    <dbReference type="NCBI Taxonomy" id="3231488"/>
    <lineage>
        <taxon>Bacteria</taxon>
        <taxon>Bacillati</taxon>
        <taxon>Bacillota</taxon>
        <taxon>Bacilli</taxon>
        <taxon>Bacillales</taxon>
        <taxon>Bacillaceae</taxon>
        <taxon>Ornithinibacillus</taxon>
    </lineage>
</organism>
<accession>A0AB39HPT3</accession>
<dbReference type="SUPFAM" id="SSF159888">
    <property type="entry name" value="YdhG-like"/>
    <property type="match status" value="1"/>
</dbReference>
<sequence length="48" mass="5801">MKTLEDVLTKIKDERQREVMTEVLSWVRETYQQLVPAVKWSERADVHK</sequence>
<dbReference type="AlphaFoldDB" id="A0AB39HPT3"/>
<evidence type="ECO:0000313" key="1">
    <source>
        <dbReference type="EMBL" id="XDK33198.1"/>
    </source>
</evidence>
<protein>
    <submittedName>
        <fullName evidence="1">Uncharacterized protein</fullName>
    </submittedName>
</protein>
<reference evidence="1" key="1">
    <citation type="submission" date="2024-07" db="EMBL/GenBank/DDBJ databases">
        <title>Halotolerant mesophilic bacterium Ornithinibacillus sp. 4-3, sp. nov., isolated from soil.</title>
        <authorList>
            <person name="Sidarenka A.V."/>
            <person name="Guliayeva D.E."/>
            <person name="Leanovich S.I."/>
            <person name="Hileuskaya K.S."/>
            <person name="Akhremchuk A.E."/>
            <person name="Sikolenko M.A."/>
            <person name="Valentovich L.N."/>
        </authorList>
    </citation>
    <scope>NUCLEOTIDE SEQUENCE</scope>
    <source>
        <strain evidence="1">4-3</strain>
    </source>
</reference>
<dbReference type="Gene3D" id="3.90.1150.200">
    <property type="match status" value="1"/>
</dbReference>
<name>A0AB39HPT3_9BACI</name>
<dbReference type="EMBL" id="CP162599">
    <property type="protein sequence ID" value="XDK33198.1"/>
    <property type="molecule type" value="Genomic_DNA"/>
</dbReference>